<comment type="caution">
    <text evidence="3">The sequence shown here is derived from an EMBL/GenBank/DDBJ whole genome shotgun (WGS) entry which is preliminary data.</text>
</comment>
<dbReference type="PANTHER" id="PTHR42915:SF1">
    <property type="entry name" value="PEPTIDOGLYCAN BETA-N-ACETYLMURAMIDASE NAMZ"/>
    <property type="match status" value="1"/>
</dbReference>
<feature type="domain" description="Peptidoglycan beta-N-acetylmuramidase NamZ N-terminal" evidence="1">
    <location>
        <begin position="85"/>
        <end position="288"/>
    </location>
</feature>
<dbReference type="AlphaFoldDB" id="A0A839GTB6"/>
<proteinExistence type="predicted"/>
<protein>
    <submittedName>
        <fullName evidence="3">Uncharacterized protein YbbC (DUF1343 family)</fullName>
    </submittedName>
</protein>
<sequence>MPPRLLVFFIFYIGSMKPARFVRPLFLAGILSASLFSSCSPSATVPSEAKASAGNVQAKQAERVTIGIERLLTPEFLPFIQNRRVAVLTNHTGVMPDKSHIVDVLHARPDVKLVKLFSPEHGIRGEADTHVSDDTDQRTGLKVISLYGKVRKPTPEMLQDVDLILFDIQDVGARFYTYIATMNAVLEAAAENGKQMMVLDRPNPITGLYVDGAVGKEAKQPVIGPNHLPITHGMTVGELARMFNGERAARKLPQAELIVVPMRRYARSLWFDQTGLPWVKPSPNMLNLTTATVYPATCLLEGTNVSEGRGTLQPFEFIGAPWINGEQLARQLNSYQLAGVTFRPVQFKPDSVVDGIRIYPPKFVGQTCQGAQMVVTDPNRFKSAEASVYIIHALQKLYPGQLEYKDSRMDGLWKTDTIRKRLQAGESPAAIIASWPEELAYFKQVRAKYLLYP</sequence>
<dbReference type="InterPro" id="IPR008302">
    <property type="entry name" value="NamZ"/>
</dbReference>
<organism evidence="3 4">
    <name type="scientific">Rufibacter quisquiliarum</name>
    <dbReference type="NCBI Taxonomy" id="1549639"/>
    <lineage>
        <taxon>Bacteria</taxon>
        <taxon>Pseudomonadati</taxon>
        <taxon>Bacteroidota</taxon>
        <taxon>Cytophagia</taxon>
        <taxon>Cytophagales</taxon>
        <taxon>Hymenobacteraceae</taxon>
        <taxon>Rufibacter</taxon>
    </lineage>
</organism>
<dbReference type="Pfam" id="PF07075">
    <property type="entry name" value="NamZ_N"/>
    <property type="match status" value="1"/>
</dbReference>
<dbReference type="PIRSF" id="PIRSF016719">
    <property type="entry name" value="UCP016719"/>
    <property type="match status" value="1"/>
</dbReference>
<dbReference type="Proteomes" id="UP000563094">
    <property type="component" value="Unassembled WGS sequence"/>
</dbReference>
<dbReference type="GO" id="GO:0033922">
    <property type="term" value="F:peptidoglycan beta-N-acetylmuramidase activity"/>
    <property type="evidence" value="ECO:0007669"/>
    <property type="project" value="InterPro"/>
</dbReference>
<name>A0A839GTB6_9BACT</name>
<dbReference type="InterPro" id="IPR048502">
    <property type="entry name" value="NamZ_N"/>
</dbReference>
<dbReference type="Pfam" id="PF20732">
    <property type="entry name" value="NamZ_C"/>
    <property type="match status" value="1"/>
</dbReference>
<keyword evidence="4" id="KW-1185">Reference proteome</keyword>
<feature type="domain" description="Peptidoglycan beta-N-acetylmuramidase NamZ C-terminal" evidence="2">
    <location>
        <begin position="293"/>
        <end position="452"/>
    </location>
</feature>
<dbReference type="PANTHER" id="PTHR42915">
    <property type="entry name" value="HYPOTHETICAL 460 KDA PROTEIN IN FEUA-SIGW INTERGENIC REGION [PRECURSOR]"/>
    <property type="match status" value="1"/>
</dbReference>
<evidence type="ECO:0000259" key="2">
    <source>
        <dbReference type="Pfam" id="PF20732"/>
    </source>
</evidence>
<dbReference type="Gene3D" id="3.40.50.12170">
    <property type="entry name" value="Uncharacterised protein PF07075, DUF1343"/>
    <property type="match status" value="1"/>
</dbReference>
<evidence type="ECO:0000313" key="3">
    <source>
        <dbReference type="EMBL" id="MBA9077031.1"/>
    </source>
</evidence>
<dbReference type="InterPro" id="IPR048503">
    <property type="entry name" value="NamZ_C"/>
</dbReference>
<accession>A0A839GTB6</accession>
<reference evidence="3 4" key="1">
    <citation type="submission" date="2020-08" db="EMBL/GenBank/DDBJ databases">
        <title>Genomic Encyclopedia of Type Strains, Phase IV (KMG-IV): sequencing the most valuable type-strain genomes for metagenomic binning, comparative biology and taxonomic classification.</title>
        <authorList>
            <person name="Goeker M."/>
        </authorList>
    </citation>
    <scope>NUCLEOTIDE SEQUENCE [LARGE SCALE GENOMIC DNA]</scope>
    <source>
        <strain evidence="3 4">DSM 29854</strain>
    </source>
</reference>
<evidence type="ECO:0000313" key="4">
    <source>
        <dbReference type="Proteomes" id="UP000563094"/>
    </source>
</evidence>
<dbReference type="Gene3D" id="3.90.1150.140">
    <property type="match status" value="1"/>
</dbReference>
<evidence type="ECO:0000259" key="1">
    <source>
        <dbReference type="Pfam" id="PF07075"/>
    </source>
</evidence>
<gene>
    <name evidence="3" type="ORF">FHS90_001739</name>
</gene>
<dbReference type="EMBL" id="JACJIQ010000005">
    <property type="protein sequence ID" value="MBA9077031.1"/>
    <property type="molecule type" value="Genomic_DNA"/>
</dbReference>